<sequence length="311" mass="36132">MPEAACSSFEPQSYLRDRCKKCFMLRSKHDIVTLNADNKNNTAASFLATKERNREKRRSWRDKSQMTAENGAPEHDCNEDDTISSVSFKSANSKGLSSAKSLESISSNPDSKSMITAISESLDEDERAATPTDFESLEMANLREEVARLTEELNQTRQERQNWTLRSRKNLDDDEKSLLETLEERLAEAESVIQDYKDENAALKCELREVQENAETNRMNEKLKAAESLCEELMDENEALKSDVRDLQQEIEEMQDQYREEEIEEFRELQRELEQNAKNCRILQFKLRKSERLREETQTEKEHLEAKVQVG</sequence>
<evidence type="ECO:0000313" key="4">
    <source>
        <dbReference type="Proteomes" id="UP001608902"/>
    </source>
</evidence>
<dbReference type="EMBL" id="JBGFUD010005830">
    <property type="protein sequence ID" value="MFH4980625.1"/>
    <property type="molecule type" value="Genomic_DNA"/>
</dbReference>
<proteinExistence type="predicted"/>
<dbReference type="Proteomes" id="UP001608902">
    <property type="component" value="Unassembled WGS sequence"/>
</dbReference>
<protein>
    <submittedName>
        <fullName evidence="3">Uncharacterized protein</fullName>
    </submittedName>
</protein>
<dbReference type="PANTHER" id="PTHR15742:SF5">
    <property type="entry name" value="GIRDIN"/>
    <property type="match status" value="1"/>
</dbReference>
<dbReference type="InterPro" id="IPR049885">
    <property type="entry name" value="MTCL1-3"/>
</dbReference>
<gene>
    <name evidence="3" type="ORF">AB6A40_007334</name>
</gene>
<accession>A0ABD6EWI9</accession>
<dbReference type="AlphaFoldDB" id="A0ABD6EWI9"/>
<evidence type="ECO:0000256" key="1">
    <source>
        <dbReference type="SAM" id="Coils"/>
    </source>
</evidence>
<feature type="region of interest" description="Disordered" evidence="2">
    <location>
        <begin position="53"/>
        <end position="80"/>
    </location>
</feature>
<keyword evidence="4" id="KW-1185">Reference proteome</keyword>
<dbReference type="PANTHER" id="PTHR15742">
    <property type="entry name" value="GIRDIN"/>
    <property type="match status" value="1"/>
</dbReference>
<reference evidence="3 4" key="1">
    <citation type="submission" date="2024-08" db="EMBL/GenBank/DDBJ databases">
        <title>Gnathostoma spinigerum genome.</title>
        <authorList>
            <person name="Gonzalez-Bertolin B."/>
            <person name="Monzon S."/>
            <person name="Zaballos A."/>
            <person name="Jimenez P."/>
            <person name="Dekumyoy P."/>
            <person name="Varona S."/>
            <person name="Cuesta I."/>
            <person name="Sumanam S."/>
            <person name="Adisakwattana P."/>
            <person name="Gasser R.B."/>
            <person name="Hernandez-Gonzalez A."/>
            <person name="Young N.D."/>
            <person name="Perteguer M.J."/>
        </authorList>
    </citation>
    <scope>NUCLEOTIDE SEQUENCE [LARGE SCALE GENOMIC DNA]</scope>
    <source>
        <strain evidence="3">AL3</strain>
        <tissue evidence="3">Liver</tissue>
    </source>
</reference>
<keyword evidence="1" id="KW-0175">Coiled coil</keyword>
<evidence type="ECO:0000313" key="3">
    <source>
        <dbReference type="EMBL" id="MFH4980625.1"/>
    </source>
</evidence>
<feature type="coiled-coil region" evidence="1">
    <location>
        <begin position="132"/>
        <end position="307"/>
    </location>
</feature>
<organism evidence="3 4">
    <name type="scientific">Gnathostoma spinigerum</name>
    <dbReference type="NCBI Taxonomy" id="75299"/>
    <lineage>
        <taxon>Eukaryota</taxon>
        <taxon>Metazoa</taxon>
        <taxon>Ecdysozoa</taxon>
        <taxon>Nematoda</taxon>
        <taxon>Chromadorea</taxon>
        <taxon>Rhabditida</taxon>
        <taxon>Spirurina</taxon>
        <taxon>Gnathostomatomorpha</taxon>
        <taxon>Gnathostomatoidea</taxon>
        <taxon>Gnathostomatidae</taxon>
        <taxon>Gnathostoma</taxon>
    </lineage>
</organism>
<evidence type="ECO:0000256" key="2">
    <source>
        <dbReference type="SAM" id="MobiDB-lite"/>
    </source>
</evidence>
<name>A0ABD6EWI9_9BILA</name>
<comment type="caution">
    <text evidence="3">The sequence shown here is derived from an EMBL/GenBank/DDBJ whole genome shotgun (WGS) entry which is preliminary data.</text>
</comment>